<feature type="binding site" evidence="2">
    <location>
        <position position="61"/>
    </location>
    <ligand>
        <name>Zn(2+)</name>
        <dbReference type="ChEBI" id="CHEBI:29105"/>
    </ligand>
</feature>
<evidence type="ECO:0000313" key="6">
    <source>
        <dbReference type="EMBL" id="KAG5682951.1"/>
    </source>
</evidence>
<dbReference type="InterPro" id="IPR013087">
    <property type="entry name" value="Znf_C2H2_type"/>
</dbReference>
<organism evidence="6 7">
    <name type="scientific">Polypedilum vanderplanki</name>
    <name type="common">Sleeping chironomid midge</name>
    <dbReference type="NCBI Taxonomy" id="319348"/>
    <lineage>
        <taxon>Eukaryota</taxon>
        <taxon>Metazoa</taxon>
        <taxon>Ecdysozoa</taxon>
        <taxon>Arthropoda</taxon>
        <taxon>Hexapoda</taxon>
        <taxon>Insecta</taxon>
        <taxon>Pterygota</taxon>
        <taxon>Neoptera</taxon>
        <taxon>Endopterygota</taxon>
        <taxon>Diptera</taxon>
        <taxon>Nematocera</taxon>
        <taxon>Chironomoidea</taxon>
        <taxon>Chironomidae</taxon>
        <taxon>Chironominae</taxon>
        <taxon>Polypedilum</taxon>
        <taxon>Polypedilum</taxon>
    </lineage>
</organism>
<evidence type="ECO:0000313" key="7">
    <source>
        <dbReference type="Proteomes" id="UP001107558"/>
    </source>
</evidence>
<dbReference type="Proteomes" id="UP001107558">
    <property type="component" value="Chromosome 1"/>
</dbReference>
<dbReference type="OrthoDB" id="654211at2759"/>
<feature type="region of interest" description="Disordered" evidence="3">
    <location>
        <begin position="425"/>
        <end position="456"/>
    </location>
</feature>
<dbReference type="SMART" id="SM00355">
    <property type="entry name" value="ZnF_C2H2"/>
    <property type="match status" value="3"/>
</dbReference>
<dbReference type="Pfam" id="PF00096">
    <property type="entry name" value="zf-C2H2"/>
    <property type="match status" value="1"/>
</dbReference>
<dbReference type="GO" id="GO:0008270">
    <property type="term" value="F:zinc ion binding"/>
    <property type="evidence" value="ECO:0007669"/>
    <property type="project" value="UniProtKB-UniRule"/>
</dbReference>
<dbReference type="InterPro" id="IPR012934">
    <property type="entry name" value="Znf_AD"/>
</dbReference>
<dbReference type="PROSITE" id="PS50157">
    <property type="entry name" value="ZINC_FINGER_C2H2_2"/>
    <property type="match status" value="3"/>
</dbReference>
<dbReference type="EMBL" id="JADBJN010000001">
    <property type="protein sequence ID" value="KAG5682951.1"/>
    <property type="molecule type" value="Genomic_DNA"/>
</dbReference>
<dbReference type="Pfam" id="PF07776">
    <property type="entry name" value="zf-AD"/>
    <property type="match status" value="1"/>
</dbReference>
<keyword evidence="7" id="KW-1185">Reference proteome</keyword>
<dbReference type="GO" id="GO:0005634">
    <property type="term" value="C:nucleus"/>
    <property type="evidence" value="ECO:0007669"/>
    <property type="project" value="InterPro"/>
</dbReference>
<dbReference type="Gene3D" id="3.40.1800.20">
    <property type="match status" value="1"/>
</dbReference>
<dbReference type="Gene3D" id="3.30.160.60">
    <property type="entry name" value="Classic Zinc Finger"/>
    <property type="match status" value="2"/>
</dbReference>
<feature type="binding site" evidence="2">
    <location>
        <position position="64"/>
    </location>
    <ligand>
        <name>Zn(2+)</name>
        <dbReference type="ChEBI" id="CHEBI:29105"/>
    </ligand>
</feature>
<evidence type="ECO:0000259" key="4">
    <source>
        <dbReference type="PROSITE" id="PS50157"/>
    </source>
</evidence>
<keyword evidence="1" id="KW-0863">Zinc-finger</keyword>
<dbReference type="PANTHER" id="PTHR39942">
    <property type="entry name" value="BCDNA.LD26519-RELATED"/>
    <property type="match status" value="1"/>
</dbReference>
<evidence type="ECO:0000256" key="3">
    <source>
        <dbReference type="SAM" id="MobiDB-lite"/>
    </source>
</evidence>
<feature type="binding site" evidence="2">
    <location>
        <position position="14"/>
    </location>
    <ligand>
        <name>Zn(2+)</name>
        <dbReference type="ChEBI" id="CHEBI:29105"/>
    </ligand>
</feature>
<evidence type="ECO:0000256" key="1">
    <source>
        <dbReference type="PROSITE-ProRule" id="PRU00042"/>
    </source>
</evidence>
<feature type="domain" description="C2H2-type" evidence="4">
    <location>
        <begin position="519"/>
        <end position="546"/>
    </location>
</feature>
<dbReference type="SUPFAM" id="SSF57716">
    <property type="entry name" value="Glucocorticoid receptor-like (DNA-binding domain)"/>
    <property type="match status" value="1"/>
</dbReference>
<feature type="domain" description="C2H2-type" evidence="4">
    <location>
        <begin position="548"/>
        <end position="578"/>
    </location>
</feature>
<protein>
    <recommendedName>
        <fullName evidence="8">Zinc finger protein</fullName>
    </recommendedName>
</protein>
<feature type="compositionally biased region" description="Low complexity" evidence="3">
    <location>
        <begin position="425"/>
        <end position="447"/>
    </location>
</feature>
<name>A0A9J6CM74_POLVA</name>
<feature type="binding site" evidence="2">
    <location>
        <position position="11"/>
    </location>
    <ligand>
        <name>Zn(2+)</name>
        <dbReference type="ChEBI" id="CHEBI:29105"/>
    </ligand>
</feature>
<dbReference type="AlphaFoldDB" id="A0A9J6CM74"/>
<keyword evidence="2" id="KW-0862">Zinc</keyword>
<evidence type="ECO:0008006" key="8">
    <source>
        <dbReference type="Google" id="ProtNLM"/>
    </source>
</evidence>
<dbReference type="InterPro" id="IPR036236">
    <property type="entry name" value="Znf_C2H2_sf"/>
</dbReference>
<reference evidence="6" key="1">
    <citation type="submission" date="2021-03" db="EMBL/GenBank/DDBJ databases">
        <title>Chromosome level genome of the anhydrobiotic midge Polypedilum vanderplanki.</title>
        <authorList>
            <person name="Yoshida Y."/>
            <person name="Kikawada T."/>
            <person name="Gusev O."/>
        </authorList>
    </citation>
    <scope>NUCLEOTIDE SEQUENCE</scope>
    <source>
        <strain evidence="6">NIAS01</strain>
        <tissue evidence="6">Whole body or cell culture</tissue>
    </source>
</reference>
<evidence type="ECO:0000256" key="2">
    <source>
        <dbReference type="PROSITE-ProRule" id="PRU01263"/>
    </source>
</evidence>
<dbReference type="PANTHER" id="PTHR39942:SF1">
    <property type="entry name" value="BCDNA.LD26519-RELATED"/>
    <property type="match status" value="1"/>
</dbReference>
<accession>A0A9J6CM74</accession>
<gene>
    <name evidence="6" type="ORF">PVAND_012268</name>
</gene>
<feature type="domain" description="ZAD" evidence="5">
    <location>
        <begin position="9"/>
        <end position="88"/>
    </location>
</feature>
<comment type="caution">
    <text evidence="6">The sequence shown here is derived from an EMBL/GenBank/DDBJ whole genome shotgun (WGS) entry which is preliminary data.</text>
</comment>
<dbReference type="PROSITE" id="PS51915">
    <property type="entry name" value="ZAD"/>
    <property type="match status" value="1"/>
</dbReference>
<proteinExistence type="predicted"/>
<dbReference type="SMART" id="SM00868">
    <property type="entry name" value="zf-AD"/>
    <property type="match status" value="1"/>
</dbReference>
<keyword evidence="2" id="KW-0479">Metal-binding</keyword>
<dbReference type="SUPFAM" id="SSF57667">
    <property type="entry name" value="beta-beta-alpha zinc fingers"/>
    <property type="match status" value="1"/>
</dbReference>
<feature type="domain" description="C2H2-type" evidence="4">
    <location>
        <begin position="399"/>
        <end position="421"/>
    </location>
</feature>
<evidence type="ECO:0000259" key="5">
    <source>
        <dbReference type="PROSITE" id="PS51915"/>
    </source>
</evidence>
<sequence>MSAIDTLENRCRICALIFNDSTCSIPIFSESSANFFLQRKIEKYLYITVLEEDDLLPKKICATCFLKIESIDKFAFAAAKNQENFLTWLKNSHQSHMNEVQQTTIETSTNSDFSFSNITIKKEFNHRQQIVIQPQKSRNARHVDHITLEQIINDQIIKNPKLPASTTITRIDESVKRQRIQNQQKQKNEGTNISIVSYNNLQIGQVIKDYELLKLILRALKWEEFDRKASYNELIERLKRSHCRDILTNKNLLSDNDVVQLLRSYVNDSMMNSFKAQQVATTTTTSPNVSKILVSIPSPSSSSSVPSSVASSIKASTSKTVPTNYSKKPTQVQVATTTTANEEALEVAIDPDEFLAATGEEETVTIDDEEEETTSAVETKIETAKLMMETTSNDESGDYICSSCPQKFSSSTDLQNHVTNHLISSASSKNTTNNNNNNNNNTTTSKNGVQSRSATKSAIAETITAAAEVVEQREKTPVKKKVKTKDEKLRPKRKKIVIRINPSPKRNNRERARAAASQFSCPICAKGLSSKRNVQLHIDTHKNKSGKFACENDNCKKAFGKMENLLKHKQEAHSTKRKKNQNEK</sequence>
<dbReference type="PROSITE" id="PS00028">
    <property type="entry name" value="ZINC_FINGER_C2H2_1"/>
    <property type="match status" value="3"/>
</dbReference>